<evidence type="ECO:0000313" key="4">
    <source>
        <dbReference type="Proteomes" id="UP001642409"/>
    </source>
</evidence>
<feature type="chain" id="PRO_5041729340" evidence="1">
    <location>
        <begin position="27"/>
        <end position="144"/>
    </location>
</feature>
<comment type="caution">
    <text evidence="2">The sequence shown here is derived from an EMBL/GenBank/DDBJ whole genome shotgun (WGS) entry which is preliminary data.</text>
</comment>
<protein>
    <submittedName>
        <fullName evidence="3">Hypothetical_protein</fullName>
    </submittedName>
</protein>
<feature type="signal peptide" evidence="1">
    <location>
        <begin position="1"/>
        <end position="26"/>
    </location>
</feature>
<keyword evidence="1" id="KW-0732">Signal</keyword>
<accession>A0AA86UE20</accession>
<dbReference type="AlphaFoldDB" id="A0AA86UE20"/>
<organism evidence="2">
    <name type="scientific">Hexamita inflata</name>
    <dbReference type="NCBI Taxonomy" id="28002"/>
    <lineage>
        <taxon>Eukaryota</taxon>
        <taxon>Metamonada</taxon>
        <taxon>Diplomonadida</taxon>
        <taxon>Hexamitidae</taxon>
        <taxon>Hexamitinae</taxon>
        <taxon>Hexamita</taxon>
    </lineage>
</organism>
<gene>
    <name evidence="2" type="ORF">HINF_LOCUS25428</name>
    <name evidence="3" type="ORF">HINF_LOCUS42784</name>
</gene>
<dbReference type="Proteomes" id="UP001642409">
    <property type="component" value="Unassembled WGS sequence"/>
</dbReference>
<evidence type="ECO:0000313" key="2">
    <source>
        <dbReference type="EMBL" id="CAI9937783.1"/>
    </source>
</evidence>
<reference evidence="2" key="1">
    <citation type="submission" date="2023-06" db="EMBL/GenBank/DDBJ databases">
        <authorList>
            <person name="Kurt Z."/>
        </authorList>
    </citation>
    <scope>NUCLEOTIDE SEQUENCE</scope>
</reference>
<proteinExistence type="predicted"/>
<keyword evidence="4" id="KW-1185">Reference proteome</keyword>
<name>A0AA86UE20_9EUKA</name>
<evidence type="ECO:0000256" key="1">
    <source>
        <dbReference type="SAM" id="SignalP"/>
    </source>
</evidence>
<evidence type="ECO:0000313" key="3">
    <source>
        <dbReference type="EMBL" id="CAL6048633.1"/>
    </source>
</evidence>
<sequence length="144" mass="16869">MKFCQDFIHSVLLTITFVIICNRVFNSPTNSIDSKQFILISTGPSHCRKGINTRINQKDKTKSIPHGFIYGSSLPSKLQVETNRIQAIIHISRSQKFPDGFKLHYNYQVSIWQLLRNQNILFHSKWHLIKIQFLECKVINQLRQ</sequence>
<reference evidence="3 4" key="2">
    <citation type="submission" date="2024-07" db="EMBL/GenBank/DDBJ databases">
        <authorList>
            <person name="Akdeniz Z."/>
        </authorList>
    </citation>
    <scope>NUCLEOTIDE SEQUENCE [LARGE SCALE GENOMIC DNA]</scope>
</reference>
<dbReference type="EMBL" id="CAXDID020000176">
    <property type="protein sequence ID" value="CAL6048633.1"/>
    <property type="molecule type" value="Genomic_DNA"/>
</dbReference>
<dbReference type="EMBL" id="CATOUU010000652">
    <property type="protein sequence ID" value="CAI9937783.1"/>
    <property type="molecule type" value="Genomic_DNA"/>
</dbReference>